<dbReference type="AlphaFoldDB" id="A0A183SAQ9"/>
<evidence type="ECO:0000313" key="1">
    <source>
        <dbReference type="WBParaSite" id="SSLN_0000136001-mRNA-1"/>
    </source>
</evidence>
<sequence>LLQASVQPIKENAGESGDFQQRDLSVDNGGVFEILRDLPLVPHLLEEHCESVHQLGSAMLANLSMDRVLARCFPAGELLHGSDGFLERGREIKVGIDFHFRQAIDGGVGDGGGLFKNAQPLNAQRSAHRVGICVFSVSSVLSSVQRRGAAPLTGVPWTALVVVKKFFHSFQSVYPWISSALRSSRQTSHNVVPDGKGNIRVASLCLWLAAPEEGVAGTHLLQLALLGELGLAESSNIYPVEH</sequence>
<proteinExistence type="predicted"/>
<dbReference type="WBParaSite" id="SSLN_0000136001-mRNA-1">
    <property type="protein sequence ID" value="SSLN_0000136001-mRNA-1"/>
    <property type="gene ID" value="SSLN_0000136001"/>
</dbReference>
<name>A0A183SAQ9_SCHSO</name>
<organism evidence="1">
    <name type="scientific">Schistocephalus solidus</name>
    <name type="common">Tapeworm</name>
    <dbReference type="NCBI Taxonomy" id="70667"/>
    <lineage>
        <taxon>Eukaryota</taxon>
        <taxon>Metazoa</taxon>
        <taxon>Spiralia</taxon>
        <taxon>Lophotrochozoa</taxon>
        <taxon>Platyhelminthes</taxon>
        <taxon>Cestoda</taxon>
        <taxon>Eucestoda</taxon>
        <taxon>Diphyllobothriidea</taxon>
        <taxon>Diphyllobothriidae</taxon>
        <taxon>Schistocephalus</taxon>
    </lineage>
</organism>
<protein>
    <submittedName>
        <fullName evidence="1">Secreted protein</fullName>
    </submittedName>
</protein>
<accession>A0A183SAQ9</accession>
<reference evidence="1" key="1">
    <citation type="submission" date="2016-06" db="UniProtKB">
        <authorList>
            <consortium name="WormBaseParasite"/>
        </authorList>
    </citation>
    <scope>IDENTIFICATION</scope>
</reference>